<evidence type="ECO:0000313" key="3">
    <source>
        <dbReference type="Proteomes" id="UP000258434"/>
    </source>
</evidence>
<protein>
    <submittedName>
        <fullName evidence="2">Uncharacterized protein</fullName>
    </submittedName>
</protein>
<feature type="region of interest" description="Disordered" evidence="1">
    <location>
        <begin position="59"/>
        <end position="79"/>
    </location>
</feature>
<dbReference type="GeneID" id="54997777"/>
<feature type="compositionally biased region" description="Basic and acidic residues" evidence="1">
    <location>
        <begin position="59"/>
        <end position="73"/>
    </location>
</feature>
<reference evidence="3" key="1">
    <citation type="submission" date="2018-06" db="EMBL/GenBank/DDBJ databases">
        <authorList>
            <person name="Zhirakovskaya E."/>
        </authorList>
    </citation>
    <scope>NUCLEOTIDE SEQUENCE [LARGE SCALE GENOMIC DNA]</scope>
</reference>
<gene>
    <name evidence="2" type="primary">56</name>
    <name evidence="2" type="ORF">SEA_APRICOT_56</name>
</gene>
<accession>A0A345L163</accession>
<organism evidence="2 3">
    <name type="scientific">Gordonia phage Apricot</name>
    <dbReference type="NCBI Taxonomy" id="2250319"/>
    <lineage>
        <taxon>Viruses</taxon>
        <taxon>Duplodnaviria</taxon>
        <taxon>Heunggongvirae</taxon>
        <taxon>Uroviricota</taxon>
        <taxon>Caudoviricetes</taxon>
        <taxon>Apricotvirus</taxon>
        <taxon>Apricotvirus apricot</taxon>
    </lineage>
</organism>
<dbReference type="RefSeq" id="YP_009806904.1">
    <property type="nucleotide sequence ID" value="NC_048018.1"/>
</dbReference>
<proteinExistence type="predicted"/>
<evidence type="ECO:0000256" key="1">
    <source>
        <dbReference type="SAM" id="MobiDB-lite"/>
    </source>
</evidence>
<keyword evidence="3" id="KW-1185">Reference proteome</keyword>
<dbReference type="KEGG" id="vg:54997777"/>
<name>A0A345L163_9CAUD</name>
<evidence type="ECO:0000313" key="2">
    <source>
        <dbReference type="EMBL" id="AXH49015.1"/>
    </source>
</evidence>
<dbReference type="Proteomes" id="UP000258434">
    <property type="component" value="Segment"/>
</dbReference>
<dbReference type="EMBL" id="MH536812">
    <property type="protein sequence ID" value="AXH49015.1"/>
    <property type="molecule type" value="Genomic_DNA"/>
</dbReference>
<sequence length="79" mass="9318">MTAWMPTHDRIQRRRAQVRYDEYEQVRDAAADRWVETHCADLHSEDLYNSFVLICGELKGHGGPHRDHDDRRRSWVGAA</sequence>